<dbReference type="PhylomeDB" id="E2BWH2"/>
<comment type="subcellular location">
    <subcellularLocation>
        <location evidence="1">Nucleus</location>
    </subcellularLocation>
</comment>
<keyword evidence="7" id="KW-0539">Nucleus</keyword>
<dbReference type="SMART" id="SM00804">
    <property type="entry name" value="TAP_C"/>
    <property type="match status" value="1"/>
</dbReference>
<evidence type="ECO:0000256" key="5">
    <source>
        <dbReference type="ARBA" id="ARBA00022737"/>
    </source>
</evidence>
<dbReference type="SUPFAM" id="SSF54427">
    <property type="entry name" value="NTF2-like"/>
    <property type="match status" value="1"/>
</dbReference>
<dbReference type="OrthoDB" id="25872at2759"/>
<dbReference type="STRING" id="610380.E2BWH2"/>
<dbReference type="SUPFAM" id="SSF52058">
    <property type="entry name" value="L domain-like"/>
    <property type="match status" value="1"/>
</dbReference>
<dbReference type="SUPFAM" id="SSF46934">
    <property type="entry name" value="UBA-like"/>
    <property type="match status" value="1"/>
</dbReference>
<evidence type="ECO:0000256" key="2">
    <source>
        <dbReference type="ARBA" id="ARBA00009285"/>
    </source>
</evidence>
<dbReference type="InterPro" id="IPR032710">
    <property type="entry name" value="NTF2-like_dom_sf"/>
</dbReference>
<evidence type="ECO:0000256" key="4">
    <source>
        <dbReference type="ARBA" id="ARBA00022614"/>
    </source>
</evidence>
<feature type="domain" description="NTF2" evidence="8">
    <location>
        <begin position="299"/>
        <end position="445"/>
    </location>
</feature>
<comment type="similarity">
    <text evidence="2">Belongs to the NXF family.</text>
</comment>
<dbReference type="InterPro" id="IPR012677">
    <property type="entry name" value="Nucleotide-bd_a/b_plait_sf"/>
</dbReference>
<evidence type="ECO:0000256" key="7">
    <source>
        <dbReference type="ARBA" id="ARBA00023242"/>
    </source>
</evidence>
<dbReference type="InterPro" id="IPR035979">
    <property type="entry name" value="RBD_domain_sf"/>
</dbReference>
<keyword evidence="4" id="KW-0433">Leucine-rich repeat</keyword>
<reference evidence="10 11" key="1">
    <citation type="journal article" date="2010" name="Science">
        <title>Genomic comparison of the ants Camponotus floridanus and Harpegnathos saltator.</title>
        <authorList>
            <person name="Bonasio R."/>
            <person name="Zhang G."/>
            <person name="Ye C."/>
            <person name="Mutti N.S."/>
            <person name="Fang X."/>
            <person name="Qin N."/>
            <person name="Donahue G."/>
            <person name="Yang P."/>
            <person name="Li Q."/>
            <person name="Li C."/>
            <person name="Zhang P."/>
            <person name="Huang Z."/>
            <person name="Berger S.L."/>
            <person name="Reinberg D."/>
            <person name="Wang J."/>
            <person name="Liebig J."/>
        </authorList>
    </citation>
    <scope>NUCLEOTIDE SEQUENCE [LARGE SCALE GENOMIC DNA]</scope>
    <source>
        <strain evidence="10 11">R22 G/1</strain>
    </source>
</reference>
<dbReference type="KEGG" id="hst:105187311"/>
<protein>
    <submittedName>
        <fullName evidence="10">Nuclear RNA export factor 1</fullName>
    </submittedName>
</protein>
<dbReference type="Pfam" id="PF24048">
    <property type="entry name" value="LRR_NXF1-5"/>
    <property type="match status" value="1"/>
</dbReference>
<dbReference type="Gene3D" id="3.80.10.10">
    <property type="entry name" value="Ribonuclease Inhibitor"/>
    <property type="match status" value="1"/>
</dbReference>
<keyword evidence="6" id="KW-0509">mRNA transport</keyword>
<evidence type="ECO:0000259" key="8">
    <source>
        <dbReference type="PROSITE" id="PS50177"/>
    </source>
</evidence>
<evidence type="ECO:0000256" key="3">
    <source>
        <dbReference type="ARBA" id="ARBA00022448"/>
    </source>
</evidence>
<dbReference type="AlphaFoldDB" id="E2BWH2"/>
<dbReference type="Proteomes" id="UP000008237">
    <property type="component" value="Unassembled WGS sequence"/>
</dbReference>
<feature type="domain" description="TAP-C" evidence="9">
    <location>
        <begin position="473"/>
        <end position="527"/>
    </location>
</feature>
<proteinExistence type="inferred from homology"/>
<dbReference type="SUPFAM" id="SSF54928">
    <property type="entry name" value="RNA-binding domain, RBD"/>
    <property type="match status" value="1"/>
</dbReference>
<gene>
    <name evidence="10" type="ORF">EAI_16210</name>
</gene>
<dbReference type="InterPro" id="IPR005637">
    <property type="entry name" value="TAP_C_dom"/>
</dbReference>
<organism evidence="11">
    <name type="scientific">Harpegnathos saltator</name>
    <name type="common">Jerdon's jumping ant</name>
    <dbReference type="NCBI Taxonomy" id="610380"/>
    <lineage>
        <taxon>Eukaryota</taxon>
        <taxon>Metazoa</taxon>
        <taxon>Ecdysozoa</taxon>
        <taxon>Arthropoda</taxon>
        <taxon>Hexapoda</taxon>
        <taxon>Insecta</taxon>
        <taxon>Pterygota</taxon>
        <taxon>Neoptera</taxon>
        <taxon>Endopterygota</taxon>
        <taxon>Hymenoptera</taxon>
        <taxon>Apocrita</taxon>
        <taxon>Aculeata</taxon>
        <taxon>Formicoidea</taxon>
        <taxon>Formicidae</taxon>
        <taxon>Ponerinae</taxon>
        <taxon>Ponerini</taxon>
        <taxon>Harpegnathos</taxon>
    </lineage>
</organism>
<evidence type="ECO:0000313" key="11">
    <source>
        <dbReference type="Proteomes" id="UP000008237"/>
    </source>
</evidence>
<dbReference type="PROSITE" id="PS51281">
    <property type="entry name" value="TAP_C"/>
    <property type="match status" value="1"/>
</dbReference>
<evidence type="ECO:0000256" key="1">
    <source>
        <dbReference type="ARBA" id="ARBA00004123"/>
    </source>
</evidence>
<evidence type="ECO:0000256" key="6">
    <source>
        <dbReference type="ARBA" id="ARBA00022816"/>
    </source>
</evidence>
<dbReference type="PROSITE" id="PS50177">
    <property type="entry name" value="NTF2_DOMAIN"/>
    <property type="match status" value="1"/>
</dbReference>
<evidence type="ECO:0000259" key="9">
    <source>
        <dbReference type="PROSITE" id="PS51281"/>
    </source>
</evidence>
<keyword evidence="3" id="KW-0813">Transport</keyword>
<keyword evidence="5" id="KW-0677">Repeat</keyword>
<dbReference type="EMBL" id="GL451131">
    <property type="protein sequence ID" value="EFN79928.1"/>
    <property type="molecule type" value="Genomic_DNA"/>
</dbReference>
<sequence>MNQIKHENLPNIPIISAQVDTSAAIKLSSGAKMILERSLMARADIWHKVRVIKGGHYSKEIVLKAILKTVDPADLIPVKYQVCGEDAFFIARNCGPALEKLCMASLIIKNINGDALILMITLGFASIRDLKVNIQPLLLTALTKRYNPNEKTLNLENFHTDPDVSKTVYCPLSQVRTSNHVLKLAKTAIATFEYLNLQHNDLFNISAIENSNLTAIKYLDLRHNNLLNMCVLTPLKNLTVIKLWLDGNPLCENYSTVRQYVDSAKKYCPHLQELDGVCISSKMPFMYKDHFRDDKVQHLVHKFTTHFFNLYDQVDRSLLKGLYHKNAVYSMSFSVPNTIAGKTNLQQYTALSRNLLRKTRKKITTFYEGEEQILEGHAKLPRSYHDRSSFKYDVLYDDGKCLVICVSGLLKKLSLGLNVLSFNRTFILSVTDDNEYHILNDQYHLDAAPENITHDKITAKTTFDETSVCFSPSEKSVLIVRFGQITTLNKEWCEMYLSEAKWDMRQALSNFMKDYKSLSVPENAFYK</sequence>
<dbReference type="InterPro" id="IPR002075">
    <property type="entry name" value="NTF2_dom"/>
</dbReference>
<dbReference type="InterPro" id="IPR009060">
    <property type="entry name" value="UBA-like_sf"/>
</dbReference>
<keyword evidence="11" id="KW-1185">Reference proteome</keyword>
<dbReference type="InParanoid" id="E2BWH2"/>
<evidence type="ECO:0000313" key="10">
    <source>
        <dbReference type="EMBL" id="EFN79928.1"/>
    </source>
</evidence>
<dbReference type="InterPro" id="IPR057125">
    <property type="entry name" value="NXF1/2/3/5-like_LRR"/>
</dbReference>
<dbReference type="Pfam" id="PF22602">
    <property type="entry name" value="NXF_NTF2"/>
    <property type="match status" value="1"/>
</dbReference>
<dbReference type="Gene3D" id="3.10.450.50">
    <property type="match status" value="1"/>
</dbReference>
<dbReference type="OMA" id="TVYCPLS"/>
<dbReference type="Gene3D" id="1.10.8.10">
    <property type="entry name" value="DNA helicase RuvA subunit, C-terminal domain"/>
    <property type="match status" value="1"/>
</dbReference>
<dbReference type="InterPro" id="IPR032675">
    <property type="entry name" value="LRR_dom_sf"/>
</dbReference>
<dbReference type="Pfam" id="PF03943">
    <property type="entry name" value="TAP_C"/>
    <property type="match status" value="1"/>
</dbReference>
<dbReference type="GO" id="GO:0003723">
    <property type="term" value="F:RNA binding"/>
    <property type="evidence" value="ECO:0007669"/>
    <property type="project" value="TreeGrafter"/>
</dbReference>
<dbReference type="PANTHER" id="PTHR10662">
    <property type="entry name" value="NUCLEAR RNA EXPORT FACTOR"/>
    <property type="match status" value="1"/>
</dbReference>
<dbReference type="InterPro" id="IPR030217">
    <property type="entry name" value="NXF_fam"/>
</dbReference>
<dbReference type="GO" id="GO:0016973">
    <property type="term" value="P:poly(A)+ mRNA export from nucleus"/>
    <property type="evidence" value="ECO:0007669"/>
    <property type="project" value="TreeGrafter"/>
</dbReference>
<dbReference type="PANTHER" id="PTHR10662:SF22">
    <property type="entry name" value="NUCLEAR RNA EXPORT FACTOR 1"/>
    <property type="match status" value="1"/>
</dbReference>
<dbReference type="Gene3D" id="3.30.70.330">
    <property type="match status" value="1"/>
</dbReference>
<accession>E2BWH2</accession>
<dbReference type="GO" id="GO:0005634">
    <property type="term" value="C:nucleus"/>
    <property type="evidence" value="ECO:0007669"/>
    <property type="project" value="UniProtKB-SubCell"/>
</dbReference>
<dbReference type="InterPro" id="IPR018222">
    <property type="entry name" value="Nuclear_transport_factor_2_euk"/>
</dbReference>
<name>E2BWH2_HARSA</name>